<evidence type="ECO:0000256" key="1">
    <source>
        <dbReference type="HAMAP-Rule" id="MF_02131"/>
    </source>
</evidence>
<keyword evidence="1" id="KW-0067">ATP-binding</keyword>
<dbReference type="GO" id="GO:0016301">
    <property type="term" value="F:kinase activity"/>
    <property type="evidence" value="ECO:0007669"/>
    <property type="project" value="UniProtKB-KW"/>
</dbReference>
<dbReference type="EMBL" id="LOPV01000181">
    <property type="protein sequence ID" value="KTG27181.1"/>
    <property type="molecule type" value="Genomic_DNA"/>
</dbReference>
<dbReference type="RefSeq" id="WP_058572250.1">
    <property type="nucleotide sequence ID" value="NZ_LOPV01000181.1"/>
</dbReference>
<dbReference type="EC" id="2.7.6.3" evidence="1"/>
<dbReference type="OrthoDB" id="34207at2157"/>
<feature type="domain" description="6-hydroxymethylpterin diphosphokinase MptE-like" evidence="2">
    <location>
        <begin position="44"/>
        <end position="181"/>
    </location>
</feature>
<dbReference type="GO" id="GO:0000287">
    <property type="term" value="F:magnesium ion binding"/>
    <property type="evidence" value="ECO:0007669"/>
    <property type="project" value="UniProtKB-UniRule"/>
</dbReference>
<evidence type="ECO:0000259" key="2">
    <source>
        <dbReference type="Pfam" id="PF01973"/>
    </source>
</evidence>
<comment type="cofactor">
    <cofactor evidence="1">
        <name>Mg(2+)</name>
        <dbReference type="ChEBI" id="CHEBI:18420"/>
    </cofactor>
</comment>
<dbReference type="UniPathway" id="UPA00077">
    <property type="reaction ID" value="UER00155"/>
</dbReference>
<keyword evidence="1" id="KW-0418">Kinase</keyword>
<keyword evidence="1" id="KW-0289">Folate biosynthesis</keyword>
<dbReference type="GO" id="GO:0005524">
    <property type="term" value="F:ATP binding"/>
    <property type="evidence" value="ECO:0007669"/>
    <property type="project" value="UniProtKB-UniRule"/>
</dbReference>
<dbReference type="InterPro" id="IPR027510">
    <property type="entry name" value="HMPDK_MptE"/>
</dbReference>
<comment type="function">
    <text evidence="1">Catalyzes the transfer of diphosphate from ATP to 6-hydroxymethyl-7,8-dihydropterin (6-HMD), leading to 6-hydroxymethyl-7,8-dihydropterin diphosphate (6-HMDP).</text>
</comment>
<reference evidence="3 4" key="1">
    <citation type="submission" date="2015-12" db="EMBL/GenBank/DDBJ databases">
        <title>Haloferax profundi sp. nov. isolated from the Discovery deep brine-seawater interface in the Red Sea.</title>
        <authorList>
            <person name="Zhang G."/>
            <person name="Stingl U."/>
            <person name="Rashid M."/>
        </authorList>
    </citation>
    <scope>NUCLEOTIDE SEQUENCE [LARGE SCALE GENOMIC DNA]</scope>
    <source>
        <strain evidence="3 4">SB29</strain>
    </source>
</reference>
<comment type="caution">
    <text evidence="3">The sequence shown here is derived from an EMBL/GenBank/DDBJ whole genome shotgun (WGS) entry which is preliminary data.</text>
</comment>
<keyword evidence="1" id="KW-0547">Nucleotide-binding</keyword>
<proteinExistence type="inferred from homology"/>
<dbReference type="InterPro" id="IPR002826">
    <property type="entry name" value="MptE-like"/>
</dbReference>
<comment type="pathway">
    <text evidence="1">Cofactor biosynthesis; tetrahydrofolate biosynthesis; 2-amino-4-hydroxy-6-hydroxymethyl-7,8-dihydropteridine diphosphate from 7,8-dihydroneopterin triphosphate: step 4/4.</text>
</comment>
<dbReference type="Proteomes" id="UP000053157">
    <property type="component" value="Unassembled WGS sequence"/>
</dbReference>
<dbReference type="PANTHER" id="PTHR39648">
    <property type="entry name" value="6-HYDROXYMETHYL-7,8-DIHYDROPTERIN PYROPHOSPHOKINASE"/>
    <property type="match status" value="1"/>
</dbReference>
<sequence>MRFTEWEPVYVQILDSFGFGRAGDETARDTLASLVTPFDRSRLAWENKTVAICGAAPTLGDELARVDDADVIVAASTAADVVLDAGYDLDLMVTDLDKNPETAVSLTESGTPVAAAAHGDNVPAIREWVPQFADEHVLGTTQAAPVGPVVNWGGFTDGDRAAFIADELGAERLVFAGWDFDDPTVDEMKAQKLAWAERLLAWLERRRNEEFSILDGRRDDIEPLP</sequence>
<keyword evidence="4" id="KW-1185">Reference proteome</keyword>
<comment type="similarity">
    <text evidence="1">Belongs to the archaeal 6-HMPDK family.</text>
</comment>
<name>A0A0W1SMG5_9EURY</name>
<keyword evidence="1" id="KW-0460">Magnesium</keyword>
<comment type="catalytic activity">
    <reaction evidence="1">
        <text>6-hydroxymethyl-7,8-dihydropterin + ATP = (7,8-dihydropterin-6-yl)methyl diphosphate + AMP + H(+)</text>
        <dbReference type="Rhea" id="RHEA:11412"/>
        <dbReference type="ChEBI" id="CHEBI:15378"/>
        <dbReference type="ChEBI" id="CHEBI:30616"/>
        <dbReference type="ChEBI" id="CHEBI:44841"/>
        <dbReference type="ChEBI" id="CHEBI:72950"/>
        <dbReference type="ChEBI" id="CHEBI:456215"/>
        <dbReference type="EC" id="2.7.6.3"/>
    </reaction>
</comment>
<evidence type="ECO:0000313" key="3">
    <source>
        <dbReference type="EMBL" id="KTG27181.1"/>
    </source>
</evidence>
<dbReference type="HAMAP" id="MF_02131">
    <property type="entry name" value="HMPDK_arch"/>
    <property type="match status" value="1"/>
</dbReference>
<keyword evidence="1" id="KW-0808">Transferase</keyword>
<accession>A0A0W1SMG5</accession>
<dbReference type="AlphaFoldDB" id="A0A0W1SMG5"/>
<dbReference type="GO" id="GO:0046656">
    <property type="term" value="P:folic acid biosynthetic process"/>
    <property type="evidence" value="ECO:0007669"/>
    <property type="project" value="UniProtKB-KW"/>
</dbReference>
<dbReference type="Pfam" id="PF01973">
    <property type="entry name" value="MptE-like"/>
    <property type="match status" value="1"/>
</dbReference>
<organism evidence="3 4">
    <name type="scientific">Haloferax profundi</name>
    <dbReference type="NCBI Taxonomy" id="1544718"/>
    <lineage>
        <taxon>Archaea</taxon>
        <taxon>Methanobacteriati</taxon>
        <taxon>Methanobacteriota</taxon>
        <taxon>Stenosarchaea group</taxon>
        <taxon>Halobacteria</taxon>
        <taxon>Halobacteriales</taxon>
        <taxon>Haloferacaceae</taxon>
        <taxon>Haloferax</taxon>
    </lineage>
</organism>
<protein>
    <recommendedName>
        <fullName evidence="1">6-hydroxymethyl-7,8-dihydropterin pyrophosphokinase</fullName>
        <shortName evidence="1">HPPK</shortName>
        <ecNumber evidence="1">2.7.6.3</ecNumber>
    </recommendedName>
    <alternativeName>
        <fullName evidence="1">2-amino-4-hydroxy-6-hydroxymethyldihydropteridine pyrophosphokinase</fullName>
    </alternativeName>
    <alternativeName>
        <fullName evidence="1">6-hydroxymethyl-7,8-dihydropterin diphosphokinase</fullName>
        <shortName evidence="1">6-HMPDK</shortName>
    </alternativeName>
    <alternativeName>
        <fullName evidence="1">7,8-dihydro-6-hydroxymethylpterin diphosphokinase</fullName>
    </alternativeName>
    <alternativeName>
        <fullName evidence="1">7,8-dihydro-6-hydroxymethylpterin pyrophosphokinase</fullName>
        <shortName evidence="1">PPPK</shortName>
    </alternativeName>
</protein>
<gene>
    <name evidence="1" type="primary">mptE</name>
    <name evidence="3" type="ORF">AUR66_14715</name>
</gene>
<dbReference type="PANTHER" id="PTHR39648:SF1">
    <property type="entry name" value="6-HYDROXYMETHYL-7,8-DIHYDROPTERIN PYROPHOSPHOKINASE"/>
    <property type="match status" value="1"/>
</dbReference>
<dbReference type="GO" id="GO:0003848">
    <property type="term" value="F:2-amino-4-hydroxy-6-hydroxymethyldihydropteridine diphosphokinase activity"/>
    <property type="evidence" value="ECO:0007669"/>
    <property type="project" value="UniProtKB-UniRule"/>
</dbReference>
<evidence type="ECO:0000313" key="4">
    <source>
        <dbReference type="Proteomes" id="UP000053157"/>
    </source>
</evidence>
<dbReference type="GO" id="GO:0046654">
    <property type="term" value="P:tetrahydrofolate biosynthetic process"/>
    <property type="evidence" value="ECO:0007669"/>
    <property type="project" value="UniProtKB-UniRule"/>
</dbReference>